<accession>E6LHE2</accession>
<dbReference type="EMBL" id="AEPV01000068">
    <property type="protein sequence ID" value="EFU73396.1"/>
    <property type="molecule type" value="Genomic_DNA"/>
</dbReference>
<organism evidence="2 3">
    <name type="scientific">Enterococcus italicus (strain DSM 15952 / CCUG 50447 / LMG 22039 / TP 1.5)</name>
    <dbReference type="NCBI Taxonomy" id="888064"/>
    <lineage>
        <taxon>Bacteria</taxon>
        <taxon>Bacillati</taxon>
        <taxon>Bacillota</taxon>
        <taxon>Bacilli</taxon>
        <taxon>Lactobacillales</taxon>
        <taxon>Enterococcaceae</taxon>
        <taxon>Enterococcus</taxon>
    </lineage>
</organism>
<gene>
    <name evidence="2" type="ORF">HMPREF9088_1782</name>
</gene>
<protein>
    <submittedName>
        <fullName evidence="2">Uncharacterized protein</fullName>
    </submittedName>
</protein>
<reference evidence="2 3" key="1">
    <citation type="submission" date="2010-12" db="EMBL/GenBank/DDBJ databases">
        <authorList>
            <person name="Muzny D."/>
            <person name="Qin X."/>
            <person name="Deng J."/>
            <person name="Jiang H."/>
            <person name="Liu Y."/>
            <person name="Qu J."/>
            <person name="Song X.-Z."/>
            <person name="Zhang L."/>
            <person name="Thornton R."/>
            <person name="Coyle M."/>
            <person name="Francisco L."/>
            <person name="Jackson L."/>
            <person name="Javaid M."/>
            <person name="Korchina V."/>
            <person name="Kovar C."/>
            <person name="Mata R."/>
            <person name="Mathew T."/>
            <person name="Ngo R."/>
            <person name="Nguyen L."/>
            <person name="Nguyen N."/>
            <person name="Okwuonu G."/>
            <person name="Ongeri F."/>
            <person name="Pham C."/>
            <person name="Simmons D."/>
            <person name="Wilczek-Boney K."/>
            <person name="Hale W."/>
            <person name="Jakkamsetti A."/>
            <person name="Pham P."/>
            <person name="Ruth R."/>
            <person name="San Lucas F."/>
            <person name="Warren J."/>
            <person name="Zhang J."/>
            <person name="Zhao Z."/>
            <person name="Zhou C."/>
            <person name="Zhu D."/>
            <person name="Lee S."/>
            <person name="Bess C."/>
            <person name="Blankenburg K."/>
            <person name="Forbes L."/>
            <person name="Fu Q."/>
            <person name="Gubbala S."/>
            <person name="Hirani K."/>
            <person name="Jayaseelan J.C."/>
            <person name="Lara F."/>
            <person name="Munidasa M."/>
            <person name="Palculict T."/>
            <person name="Patil S."/>
            <person name="Pu L.-L."/>
            <person name="Saada N."/>
            <person name="Tang L."/>
            <person name="Weissenberger G."/>
            <person name="Zhu Y."/>
            <person name="Hemphill L."/>
            <person name="Shang Y."/>
            <person name="Youmans B."/>
            <person name="Ayvaz T."/>
            <person name="Ross M."/>
            <person name="Santibanez J."/>
            <person name="Aqrawi P."/>
            <person name="Gross S."/>
            <person name="Joshi V."/>
            <person name="Fowler G."/>
            <person name="Nazareth L."/>
            <person name="Reid J."/>
            <person name="Worley K."/>
            <person name="Petrosino J."/>
            <person name="Highlander S."/>
            <person name="Gibbs R."/>
        </authorList>
    </citation>
    <scope>NUCLEOTIDE SEQUENCE [LARGE SCALE GENOMIC DNA]</scope>
    <source>
        <strain evidence="3">DSM 15952 / CCUG 50447 / LMG 22039 / TP 1.5</strain>
    </source>
</reference>
<feature type="compositionally biased region" description="Basic and acidic residues" evidence="1">
    <location>
        <begin position="9"/>
        <end position="19"/>
    </location>
</feature>
<dbReference type="HOGENOM" id="CLU_3289312_0_0_9"/>
<keyword evidence="3" id="KW-1185">Reference proteome</keyword>
<evidence type="ECO:0000256" key="1">
    <source>
        <dbReference type="SAM" id="MobiDB-lite"/>
    </source>
</evidence>
<dbReference type="AlphaFoldDB" id="E6LHE2"/>
<sequence>MRKKSFGTPDEKRECDKRPSHSHNLNRLVKATLLTINQKS</sequence>
<dbReference type="Proteomes" id="UP000010296">
    <property type="component" value="Unassembled WGS sequence"/>
</dbReference>
<evidence type="ECO:0000313" key="2">
    <source>
        <dbReference type="EMBL" id="EFU73396.1"/>
    </source>
</evidence>
<name>E6LHE2_ENTI1</name>
<feature type="region of interest" description="Disordered" evidence="1">
    <location>
        <begin position="1"/>
        <end position="40"/>
    </location>
</feature>
<comment type="caution">
    <text evidence="2">The sequence shown here is derived from an EMBL/GenBank/DDBJ whole genome shotgun (WGS) entry which is preliminary data.</text>
</comment>
<proteinExistence type="predicted"/>
<evidence type="ECO:0000313" key="3">
    <source>
        <dbReference type="Proteomes" id="UP000010296"/>
    </source>
</evidence>